<name>A0A2C9DBF6_9HYPH</name>
<dbReference type="EMBL" id="LT960614">
    <property type="protein sequence ID" value="SON57500.1"/>
    <property type="molecule type" value="Genomic_DNA"/>
</dbReference>
<dbReference type="SUPFAM" id="SSF51182">
    <property type="entry name" value="RmlC-like cupins"/>
    <property type="match status" value="1"/>
</dbReference>
<dbReference type="InterPro" id="IPR011051">
    <property type="entry name" value="RmlC_Cupin_sf"/>
</dbReference>
<dbReference type="Gene3D" id="2.60.120.10">
    <property type="entry name" value="Jelly Rolls"/>
    <property type="match status" value="1"/>
</dbReference>
<dbReference type="KEGG" id="hdi:HDIA_3959"/>
<dbReference type="CDD" id="cd02227">
    <property type="entry name" value="cupin_TM1112-like"/>
    <property type="match status" value="1"/>
</dbReference>
<organism evidence="3 4">
    <name type="scientific">Hartmannibacter diazotrophicus</name>
    <dbReference type="NCBI Taxonomy" id="1482074"/>
    <lineage>
        <taxon>Bacteria</taxon>
        <taxon>Pseudomonadati</taxon>
        <taxon>Pseudomonadota</taxon>
        <taxon>Alphaproteobacteria</taxon>
        <taxon>Hyphomicrobiales</taxon>
        <taxon>Pleomorphomonadaceae</taxon>
        <taxon>Hartmannibacter</taxon>
    </lineage>
</organism>
<protein>
    <recommendedName>
        <fullName evidence="2">(S)-ureidoglycine aminohydrolase cupin domain-containing protein</fullName>
    </recommendedName>
</protein>
<dbReference type="AlphaFoldDB" id="A0A2C9DBF6"/>
<proteinExistence type="predicted"/>
<evidence type="ECO:0000256" key="1">
    <source>
        <dbReference type="SAM" id="MobiDB-lite"/>
    </source>
</evidence>
<dbReference type="Pfam" id="PF05899">
    <property type="entry name" value="Cupin_3"/>
    <property type="match status" value="1"/>
</dbReference>
<sequence>MDDVPPKFLPFDLSATVPEDGAPEPDRIVKGDPRFRTWNVEESPDGKMFSGVWEATPGIWRVSYDEWEFCSIQSGISLLHEDGAEAPHRLEAGDSFVIRPGFSGLWEVVETTRKLYVIRLP</sequence>
<dbReference type="PANTHER" id="PTHR40943:SF1">
    <property type="entry name" value="CYTOPLASMIC PROTEIN"/>
    <property type="match status" value="1"/>
</dbReference>
<evidence type="ECO:0000313" key="3">
    <source>
        <dbReference type="EMBL" id="SON57500.1"/>
    </source>
</evidence>
<feature type="region of interest" description="Disordered" evidence="1">
    <location>
        <begin position="12"/>
        <end position="31"/>
    </location>
</feature>
<dbReference type="InterPro" id="IPR008579">
    <property type="entry name" value="UGlyAH_Cupin_dom"/>
</dbReference>
<evidence type="ECO:0000313" key="4">
    <source>
        <dbReference type="Proteomes" id="UP000223606"/>
    </source>
</evidence>
<keyword evidence="4" id="KW-1185">Reference proteome</keyword>
<dbReference type="InterPro" id="IPR014710">
    <property type="entry name" value="RmlC-like_jellyroll"/>
</dbReference>
<gene>
    <name evidence="3" type="ORF">HDIA_3959</name>
</gene>
<dbReference type="Proteomes" id="UP000223606">
    <property type="component" value="Chromosome 1"/>
</dbReference>
<dbReference type="RefSeq" id="WP_099557743.1">
    <property type="nucleotide sequence ID" value="NZ_LT960614.1"/>
</dbReference>
<accession>A0A2C9DBF6</accession>
<reference evidence="4" key="1">
    <citation type="submission" date="2017-09" db="EMBL/GenBank/DDBJ databases">
        <title>Genome sequence of Nannocystis excedens DSM 71.</title>
        <authorList>
            <person name="Blom J."/>
        </authorList>
    </citation>
    <scope>NUCLEOTIDE SEQUENCE [LARGE SCALE GENOMIC DNA]</scope>
    <source>
        <strain evidence="4">type strain: E19</strain>
    </source>
</reference>
<evidence type="ECO:0000259" key="2">
    <source>
        <dbReference type="Pfam" id="PF05899"/>
    </source>
</evidence>
<dbReference type="PANTHER" id="PTHR40943">
    <property type="entry name" value="CYTOPLASMIC PROTEIN-RELATED"/>
    <property type="match status" value="1"/>
</dbReference>
<dbReference type="OrthoDB" id="9799053at2"/>
<feature type="domain" description="(S)-ureidoglycine aminohydrolase cupin" evidence="2">
    <location>
        <begin position="43"/>
        <end position="116"/>
    </location>
</feature>